<keyword evidence="1" id="KW-0812">Transmembrane</keyword>
<dbReference type="EMBL" id="JAGJRS010000021">
    <property type="protein sequence ID" value="MBP1474910.1"/>
    <property type="molecule type" value="Genomic_DNA"/>
</dbReference>
<dbReference type="Pfam" id="PF00990">
    <property type="entry name" value="GGDEF"/>
    <property type="match status" value="1"/>
</dbReference>
<dbReference type="InterPro" id="IPR001633">
    <property type="entry name" value="EAL_dom"/>
</dbReference>
<dbReference type="Pfam" id="PF03707">
    <property type="entry name" value="MHYT"/>
    <property type="match status" value="2"/>
</dbReference>
<feature type="transmembrane region" description="Helical" evidence="1">
    <location>
        <begin position="81"/>
        <end position="98"/>
    </location>
</feature>
<dbReference type="SUPFAM" id="SSF55073">
    <property type="entry name" value="Nucleotide cyclase"/>
    <property type="match status" value="1"/>
</dbReference>
<keyword evidence="1" id="KW-1133">Transmembrane helix</keyword>
<comment type="caution">
    <text evidence="5">The sequence shown here is derived from an EMBL/GenBank/DDBJ whole genome shotgun (WGS) entry which is preliminary data.</text>
</comment>
<feature type="transmembrane region" description="Helical" evidence="1">
    <location>
        <begin position="140"/>
        <end position="163"/>
    </location>
</feature>
<dbReference type="InterPro" id="IPR035919">
    <property type="entry name" value="EAL_sf"/>
</dbReference>
<dbReference type="PROSITE" id="PS50887">
    <property type="entry name" value="GGDEF"/>
    <property type="match status" value="1"/>
</dbReference>
<dbReference type="PANTHER" id="PTHR44757">
    <property type="entry name" value="DIGUANYLATE CYCLASE DGCP"/>
    <property type="match status" value="1"/>
</dbReference>
<evidence type="ECO:0000256" key="1">
    <source>
        <dbReference type="PROSITE-ProRule" id="PRU00244"/>
    </source>
</evidence>
<dbReference type="PROSITE" id="PS50924">
    <property type="entry name" value="MHYT"/>
    <property type="match status" value="1"/>
</dbReference>
<dbReference type="CDD" id="cd01948">
    <property type="entry name" value="EAL"/>
    <property type="match status" value="1"/>
</dbReference>
<protein>
    <submittedName>
        <fullName evidence="5">EAL domain-containing protein</fullName>
    </submittedName>
</protein>
<evidence type="ECO:0000313" key="6">
    <source>
        <dbReference type="Proteomes" id="UP000823790"/>
    </source>
</evidence>
<dbReference type="NCBIfam" id="TIGR00254">
    <property type="entry name" value="GGDEF"/>
    <property type="match status" value="1"/>
</dbReference>
<dbReference type="PROSITE" id="PS50883">
    <property type="entry name" value="EAL"/>
    <property type="match status" value="1"/>
</dbReference>
<dbReference type="Gene3D" id="3.30.70.270">
    <property type="match status" value="1"/>
</dbReference>
<proteinExistence type="predicted"/>
<dbReference type="RefSeq" id="WP_209620631.1">
    <property type="nucleotide sequence ID" value="NZ_JAGJRS010000021.1"/>
</dbReference>
<name>A0ABS4DPF5_9GAMM</name>
<keyword evidence="1" id="KW-0472">Membrane</keyword>
<dbReference type="InterPro" id="IPR005330">
    <property type="entry name" value="MHYT_dom"/>
</dbReference>
<sequence>MMAVSYNPWLVLLSLALAALDAYVAFSVVGRIARSRGPVAVLWTAFGALAMGSGVWAMHFIGMLALQVPIPLGYDSRQTTLSAVPVVLATGATLWLLARHPTRTGAVLAGGVLGLGMTAMHYLGVAALDMQPAIAWRAPWTAASVLLALAGSIAAIALHSVIWRSDRRRRWWLRVLAALMLGGTATGVHYLGMIAMQFAPGAVSLQARAGLHGLGLGLAVSLVSGLLLLLTLGVSLAHRQLQRHTEAISRELGQARDALSWLAYHDELTALPNRANVLDLLDRLLPLASEERFEVAVLFVDLDGFKSINDTLGHEVGDEFLRSVADALRASVRSRDTVARFGGDEFVVVLERFRSEQNLSAICQKILSLVSHPVTVAGHSVSATPSIGVAMFPRDGADAASLLRHADLAMYSAKEHGKAGYCFYQPRMSEQARDRLLLSAELREALQREELVVHYQPKVALDTRRVVGLEALVRWPHAERGLLLPTHFVPLAESSGLIAQLGRVVLRQVARQLALWRARGLPLVPVAINVSLQEIQDGQFVTGLLGTLREFGLHPSLIEFEITESAAMKNAEHTLRQLRQLEAQGFRMAIDDFGTGFSSLSQLRQLPTQTIKIDQSFVQGAERNPADRDITEAIIALARKLRLGTVAEGIETEAQAAWLREAGCGTGQGFLFVPPLPASQVPALLLAERTPASSIP</sequence>
<reference evidence="5 6" key="1">
    <citation type="submission" date="2021-04" db="EMBL/GenBank/DDBJ databases">
        <authorList>
            <person name="Huq M.A."/>
        </authorList>
    </citation>
    <scope>NUCLEOTIDE SEQUENCE [LARGE SCALE GENOMIC DNA]</scope>
    <source>
        <strain evidence="5 6">MAH-13</strain>
    </source>
</reference>
<dbReference type="SMART" id="SM00267">
    <property type="entry name" value="GGDEF"/>
    <property type="match status" value="1"/>
</dbReference>
<feature type="domain" description="EAL" evidence="2">
    <location>
        <begin position="435"/>
        <end position="689"/>
    </location>
</feature>
<feature type="transmembrane region" description="Helical" evidence="1">
    <location>
        <begin position="105"/>
        <end position="128"/>
    </location>
</feature>
<dbReference type="Proteomes" id="UP000823790">
    <property type="component" value="Unassembled WGS sequence"/>
</dbReference>
<feature type="transmembrane region" description="Helical" evidence="1">
    <location>
        <begin position="211"/>
        <end position="234"/>
    </location>
</feature>
<dbReference type="Gene3D" id="3.20.20.450">
    <property type="entry name" value="EAL domain"/>
    <property type="match status" value="1"/>
</dbReference>
<dbReference type="SMART" id="SM00052">
    <property type="entry name" value="EAL"/>
    <property type="match status" value="1"/>
</dbReference>
<feature type="transmembrane region" description="Helical" evidence="1">
    <location>
        <begin position="175"/>
        <end position="199"/>
    </location>
</feature>
<dbReference type="Pfam" id="PF00563">
    <property type="entry name" value="EAL"/>
    <property type="match status" value="1"/>
</dbReference>
<dbReference type="InterPro" id="IPR052155">
    <property type="entry name" value="Biofilm_reg_signaling"/>
</dbReference>
<dbReference type="PANTHER" id="PTHR44757:SF2">
    <property type="entry name" value="BIOFILM ARCHITECTURE MAINTENANCE PROTEIN MBAA"/>
    <property type="match status" value="1"/>
</dbReference>
<accession>A0ABS4DPF5</accession>
<feature type="domain" description="MHYT" evidence="4">
    <location>
        <begin position="6"/>
        <end position="199"/>
    </location>
</feature>
<dbReference type="CDD" id="cd01949">
    <property type="entry name" value="GGDEF"/>
    <property type="match status" value="1"/>
</dbReference>
<organism evidence="5 6">
    <name type="scientific">Frateuria flava</name>
    <dbReference type="NCBI Taxonomy" id="2821489"/>
    <lineage>
        <taxon>Bacteria</taxon>
        <taxon>Pseudomonadati</taxon>
        <taxon>Pseudomonadota</taxon>
        <taxon>Gammaproteobacteria</taxon>
        <taxon>Lysobacterales</taxon>
        <taxon>Rhodanobacteraceae</taxon>
        <taxon>Frateuria</taxon>
    </lineage>
</organism>
<feature type="transmembrane region" description="Helical" evidence="1">
    <location>
        <begin position="41"/>
        <end position="61"/>
    </location>
</feature>
<dbReference type="SUPFAM" id="SSF141868">
    <property type="entry name" value="EAL domain-like"/>
    <property type="match status" value="1"/>
</dbReference>
<feature type="transmembrane region" description="Helical" evidence="1">
    <location>
        <begin position="6"/>
        <end position="29"/>
    </location>
</feature>
<evidence type="ECO:0000259" key="4">
    <source>
        <dbReference type="PROSITE" id="PS50924"/>
    </source>
</evidence>
<feature type="domain" description="GGDEF" evidence="3">
    <location>
        <begin position="293"/>
        <end position="426"/>
    </location>
</feature>
<dbReference type="InterPro" id="IPR043128">
    <property type="entry name" value="Rev_trsase/Diguanyl_cyclase"/>
</dbReference>
<keyword evidence="6" id="KW-1185">Reference proteome</keyword>
<dbReference type="InterPro" id="IPR000160">
    <property type="entry name" value="GGDEF_dom"/>
</dbReference>
<evidence type="ECO:0000259" key="2">
    <source>
        <dbReference type="PROSITE" id="PS50883"/>
    </source>
</evidence>
<evidence type="ECO:0000313" key="5">
    <source>
        <dbReference type="EMBL" id="MBP1474910.1"/>
    </source>
</evidence>
<dbReference type="InterPro" id="IPR029787">
    <property type="entry name" value="Nucleotide_cyclase"/>
</dbReference>
<evidence type="ECO:0000259" key="3">
    <source>
        <dbReference type="PROSITE" id="PS50887"/>
    </source>
</evidence>
<gene>
    <name evidence="5" type="ORF">J7I44_11420</name>
</gene>